<protein>
    <submittedName>
        <fullName evidence="2">Uncharacterized protein</fullName>
    </submittedName>
</protein>
<proteinExistence type="predicted"/>
<feature type="region of interest" description="Disordered" evidence="1">
    <location>
        <begin position="152"/>
        <end position="182"/>
    </location>
</feature>
<dbReference type="EMBL" id="JACSQF010000029">
    <property type="protein sequence ID" value="MBD7982800.1"/>
    <property type="molecule type" value="Genomic_DNA"/>
</dbReference>
<comment type="caution">
    <text evidence="2">The sequence shown here is derived from an EMBL/GenBank/DDBJ whole genome shotgun (WGS) entry which is preliminary data.</text>
</comment>
<sequence>MSSAWLVAGTADVRAEHAAATARAAQWAQVSAAEQAWIAEQQVAAQAQASRWIHDQRVQDILARANQAITAAQTALDSSPNADAATRDALAAAIPVVQERSDQIDRGVLIEDVALALDDLTLVAQAVTGSQATWQAEQDRIAAEAAEAERVRAAEAQRAKTATTPKKAPATTNAPAPAASAGQSFAWKTSVSNSGDQSVLDRCAGGLTRWFEDIEGKPYYPIHRHCGGSPILKLSMGDRVQIDGQAWVVTDSRNLHAGDDKDLAFGLNGQILVQTCFVGTNGAVRVVALTRG</sequence>
<dbReference type="RefSeq" id="WP_191805986.1">
    <property type="nucleotide sequence ID" value="NZ_JACSQF010000029.1"/>
</dbReference>
<name>A0ABR8U4W9_9CELL</name>
<organism evidence="2 3">
    <name type="scientific">Oerskovia merdavium</name>
    <dbReference type="NCBI Taxonomy" id="2762227"/>
    <lineage>
        <taxon>Bacteria</taxon>
        <taxon>Bacillati</taxon>
        <taxon>Actinomycetota</taxon>
        <taxon>Actinomycetes</taxon>
        <taxon>Micrococcales</taxon>
        <taxon>Cellulomonadaceae</taxon>
        <taxon>Oerskovia</taxon>
    </lineage>
</organism>
<evidence type="ECO:0000256" key="1">
    <source>
        <dbReference type="SAM" id="MobiDB-lite"/>
    </source>
</evidence>
<accession>A0ABR8U4W9</accession>
<reference evidence="2 3" key="1">
    <citation type="submission" date="2020-08" db="EMBL/GenBank/DDBJ databases">
        <title>A Genomic Blueprint of the Chicken Gut Microbiome.</title>
        <authorList>
            <person name="Gilroy R."/>
            <person name="Ravi A."/>
            <person name="Getino M."/>
            <person name="Pursley I."/>
            <person name="Horton D.L."/>
            <person name="Alikhan N.-F."/>
            <person name="Baker D."/>
            <person name="Gharbi K."/>
            <person name="Hall N."/>
            <person name="Watson M."/>
            <person name="Adriaenssens E.M."/>
            <person name="Foster-Nyarko E."/>
            <person name="Jarju S."/>
            <person name="Secka A."/>
            <person name="Antonio M."/>
            <person name="Oren A."/>
            <person name="Chaudhuri R."/>
            <person name="La Ragione R.M."/>
            <person name="Hildebrand F."/>
            <person name="Pallen M.J."/>
        </authorList>
    </citation>
    <scope>NUCLEOTIDE SEQUENCE [LARGE SCALE GENOMIC DNA]</scope>
    <source>
        <strain evidence="2 3">Sa2CUA9</strain>
    </source>
</reference>
<gene>
    <name evidence="2" type="ORF">H9641_19070</name>
</gene>
<keyword evidence="3" id="KW-1185">Reference proteome</keyword>
<evidence type="ECO:0000313" key="2">
    <source>
        <dbReference type="EMBL" id="MBD7982800.1"/>
    </source>
</evidence>
<feature type="compositionally biased region" description="Low complexity" evidence="1">
    <location>
        <begin position="159"/>
        <end position="179"/>
    </location>
</feature>
<evidence type="ECO:0000313" key="3">
    <source>
        <dbReference type="Proteomes" id="UP000655570"/>
    </source>
</evidence>
<dbReference type="Proteomes" id="UP000655570">
    <property type="component" value="Unassembled WGS sequence"/>
</dbReference>